<accession>A0AAV7PYK4</accession>
<dbReference type="AlphaFoldDB" id="A0AAV7PYK4"/>
<sequence length="112" mass="11584">MGLPRRHAPTSLSGPTAGVRGCLHNEDGGRSFFAGVGSLAAPRLGPMQVLASRGCPERVPPPNVDPAGAPFSRGESKTGRLPAEDGHRGSTMKPAPRQSRLPAARPHPAPLL</sequence>
<feature type="compositionally biased region" description="Basic and acidic residues" evidence="1">
    <location>
        <begin position="74"/>
        <end position="88"/>
    </location>
</feature>
<evidence type="ECO:0000313" key="2">
    <source>
        <dbReference type="EMBL" id="KAJ1132182.1"/>
    </source>
</evidence>
<keyword evidence="3" id="KW-1185">Reference proteome</keyword>
<evidence type="ECO:0000256" key="1">
    <source>
        <dbReference type="SAM" id="MobiDB-lite"/>
    </source>
</evidence>
<gene>
    <name evidence="2" type="ORF">NDU88_010509</name>
</gene>
<dbReference type="Proteomes" id="UP001066276">
    <property type="component" value="Chromosome 7"/>
</dbReference>
<feature type="region of interest" description="Disordered" evidence="1">
    <location>
        <begin position="52"/>
        <end position="112"/>
    </location>
</feature>
<organism evidence="2 3">
    <name type="scientific">Pleurodeles waltl</name>
    <name type="common">Iberian ribbed newt</name>
    <dbReference type="NCBI Taxonomy" id="8319"/>
    <lineage>
        <taxon>Eukaryota</taxon>
        <taxon>Metazoa</taxon>
        <taxon>Chordata</taxon>
        <taxon>Craniata</taxon>
        <taxon>Vertebrata</taxon>
        <taxon>Euteleostomi</taxon>
        <taxon>Amphibia</taxon>
        <taxon>Batrachia</taxon>
        <taxon>Caudata</taxon>
        <taxon>Salamandroidea</taxon>
        <taxon>Salamandridae</taxon>
        <taxon>Pleurodelinae</taxon>
        <taxon>Pleurodeles</taxon>
    </lineage>
</organism>
<reference evidence="2" key="1">
    <citation type="journal article" date="2022" name="bioRxiv">
        <title>Sequencing and chromosome-scale assembly of the giantPleurodeles waltlgenome.</title>
        <authorList>
            <person name="Brown T."/>
            <person name="Elewa A."/>
            <person name="Iarovenko S."/>
            <person name="Subramanian E."/>
            <person name="Araus A.J."/>
            <person name="Petzold A."/>
            <person name="Susuki M."/>
            <person name="Suzuki K.-i.T."/>
            <person name="Hayashi T."/>
            <person name="Toyoda A."/>
            <person name="Oliveira C."/>
            <person name="Osipova E."/>
            <person name="Leigh N.D."/>
            <person name="Simon A."/>
            <person name="Yun M.H."/>
        </authorList>
    </citation>
    <scope>NUCLEOTIDE SEQUENCE</scope>
    <source>
        <strain evidence="2">20211129_DDA</strain>
        <tissue evidence="2">Liver</tissue>
    </source>
</reference>
<proteinExistence type="predicted"/>
<evidence type="ECO:0000313" key="3">
    <source>
        <dbReference type="Proteomes" id="UP001066276"/>
    </source>
</evidence>
<feature type="region of interest" description="Disordered" evidence="1">
    <location>
        <begin position="1"/>
        <end position="28"/>
    </location>
</feature>
<dbReference type="EMBL" id="JANPWB010000011">
    <property type="protein sequence ID" value="KAJ1132182.1"/>
    <property type="molecule type" value="Genomic_DNA"/>
</dbReference>
<comment type="caution">
    <text evidence="2">The sequence shown here is derived from an EMBL/GenBank/DDBJ whole genome shotgun (WGS) entry which is preliminary data.</text>
</comment>
<protein>
    <submittedName>
        <fullName evidence="2">Uncharacterized protein</fullName>
    </submittedName>
</protein>
<name>A0AAV7PYK4_PLEWA</name>